<reference evidence="7" key="2">
    <citation type="journal article" date="2021" name="PeerJ">
        <title>Extensive microbial diversity within the chicken gut microbiome revealed by metagenomics and culture.</title>
        <authorList>
            <person name="Gilroy R."/>
            <person name="Ravi A."/>
            <person name="Getino M."/>
            <person name="Pursley I."/>
            <person name="Horton D.L."/>
            <person name="Alikhan N.F."/>
            <person name="Baker D."/>
            <person name="Gharbi K."/>
            <person name="Hall N."/>
            <person name="Watson M."/>
            <person name="Adriaenssens E.M."/>
            <person name="Foster-Nyarko E."/>
            <person name="Jarju S."/>
            <person name="Secka A."/>
            <person name="Antonio M."/>
            <person name="Oren A."/>
            <person name="Chaudhuri R.R."/>
            <person name="La Ragione R."/>
            <person name="Hildebrand F."/>
            <person name="Pallen M.J."/>
        </authorList>
    </citation>
    <scope>NUCLEOTIDE SEQUENCE</scope>
    <source>
        <strain evidence="7">1370</strain>
    </source>
</reference>
<dbReference type="InterPro" id="IPR008532">
    <property type="entry name" value="NFACT_RNA-bd"/>
</dbReference>
<protein>
    <recommendedName>
        <fullName evidence="5">Rqc2 homolog RqcH</fullName>
        <shortName evidence="5">RqcH</shortName>
    </recommendedName>
</protein>
<dbReference type="GO" id="GO:0019843">
    <property type="term" value="F:rRNA binding"/>
    <property type="evidence" value="ECO:0007669"/>
    <property type="project" value="UniProtKB-UniRule"/>
</dbReference>
<comment type="subunit">
    <text evidence="5">Associates with stalled 50S ribosomal subunits. Binds to RqcP.</text>
</comment>
<dbReference type="Gene3D" id="2.30.310.10">
    <property type="entry name" value="ibrinogen binding protein from staphylococcus aureus domain"/>
    <property type="match status" value="1"/>
</dbReference>
<keyword evidence="2 5" id="KW-0699">rRNA-binding</keyword>
<evidence type="ECO:0000256" key="1">
    <source>
        <dbReference type="ARBA" id="ARBA00022555"/>
    </source>
</evidence>
<dbReference type="PANTHER" id="PTHR15239">
    <property type="entry name" value="NUCLEAR EXPORT MEDIATOR FACTOR NEMF"/>
    <property type="match status" value="1"/>
</dbReference>
<dbReference type="GO" id="GO:1990112">
    <property type="term" value="C:RQC complex"/>
    <property type="evidence" value="ECO:0007669"/>
    <property type="project" value="TreeGrafter"/>
</dbReference>
<keyword evidence="4 5" id="KW-0648">Protein biosynthesis</keyword>
<sequence length="588" mass="66381">MALDGVYLSLIKRELDGVLIGSRVDKIHQPSRESLIISLRTQQSGTKRLLISASSDSARVHLSARELENPKTPPMFCMLLRKHLSSARLIEIRQDGCERILHFDFETTDELGDRVIVTLAAEIMGKRSNIIMIKDGRVIDSIKRVGEDMSSVRQVLPGIGYTLPPREDRLSLFSLDKKALADGLSASKDKDTAKALVRLIEGISPIFAREAVYYALRGGEKPPSELADGELARLIFFLERISGEVSRGESRFTTVREKSGLLKDFCFCRIHQYGSMMITREFDSPSELLDGFYHDRDVMAQNRQRAGDLFKLLVALSERISRRIASQRLELEGSRDRESLRLKGDLIMSNLYRLKKGESRTELENYLDPEGGVIAVELDPRLTPAQNAQRYYREYKKLDTAEKKLRVLIEEGERELSYIDSVFDSLSRASCEAELLEIREELAQGGYIRSRRDSKRNSRPLPPLEYRSRDGFRILAGRNNRQNDTLTLKTADGRDVWLHVKDMTGSHVIIETMGKECSRSALEDAAMIAAYNSSAKSSSGVPVDYTLVKYVKKPGGAKPGMVIFTNNKTLYVTPDEELVESMRQTGRS</sequence>
<dbReference type="AlphaFoldDB" id="A0A9D1NR60"/>
<dbReference type="GO" id="GO:0072344">
    <property type="term" value="P:rescue of stalled ribosome"/>
    <property type="evidence" value="ECO:0007669"/>
    <property type="project" value="UniProtKB-UniRule"/>
</dbReference>
<evidence type="ECO:0000256" key="3">
    <source>
        <dbReference type="ARBA" id="ARBA00022884"/>
    </source>
</evidence>
<dbReference type="GO" id="GO:0043023">
    <property type="term" value="F:ribosomal large subunit binding"/>
    <property type="evidence" value="ECO:0007669"/>
    <property type="project" value="UniProtKB-UniRule"/>
</dbReference>
<dbReference type="InterPro" id="IPR051608">
    <property type="entry name" value="RQC_Subunit_NEMF"/>
</dbReference>
<evidence type="ECO:0000259" key="6">
    <source>
        <dbReference type="Pfam" id="PF05670"/>
    </source>
</evidence>
<dbReference type="HAMAP" id="MF_00844_B">
    <property type="entry name" value="RqcH_B"/>
    <property type="match status" value="1"/>
</dbReference>
<evidence type="ECO:0000256" key="5">
    <source>
        <dbReference type="HAMAP-Rule" id="MF_00844"/>
    </source>
</evidence>
<keyword evidence="1 5" id="KW-0820">tRNA-binding</keyword>
<evidence type="ECO:0000313" key="7">
    <source>
        <dbReference type="EMBL" id="HIV11326.1"/>
    </source>
</evidence>
<comment type="similarity">
    <text evidence="5">Belongs to the NEMF family.</text>
</comment>
<dbReference type="GO" id="GO:0000049">
    <property type="term" value="F:tRNA binding"/>
    <property type="evidence" value="ECO:0007669"/>
    <property type="project" value="UniProtKB-UniRule"/>
</dbReference>
<evidence type="ECO:0000313" key="8">
    <source>
        <dbReference type="Proteomes" id="UP000823960"/>
    </source>
</evidence>
<evidence type="ECO:0000256" key="2">
    <source>
        <dbReference type="ARBA" id="ARBA00022730"/>
    </source>
</evidence>
<dbReference type="InterPro" id="IPR043682">
    <property type="entry name" value="RqcH_bacterial"/>
</dbReference>
<proteinExistence type="inferred from homology"/>
<dbReference type="EMBL" id="DVOL01000093">
    <property type="protein sequence ID" value="HIV11326.1"/>
    <property type="molecule type" value="Genomic_DNA"/>
</dbReference>
<keyword evidence="3 5" id="KW-0694">RNA-binding</keyword>
<name>A0A9D1NR60_9FIRM</name>
<reference evidence="7" key="1">
    <citation type="submission" date="2020-10" db="EMBL/GenBank/DDBJ databases">
        <authorList>
            <person name="Gilroy R."/>
        </authorList>
    </citation>
    <scope>NUCLEOTIDE SEQUENCE</scope>
    <source>
        <strain evidence="7">1370</strain>
    </source>
</reference>
<dbReference type="Pfam" id="PF05670">
    <property type="entry name" value="NFACT-R_1"/>
    <property type="match status" value="1"/>
</dbReference>
<accession>A0A9D1NR60</accession>
<feature type="domain" description="NFACT RNA-binding" evidence="6">
    <location>
        <begin position="466"/>
        <end position="564"/>
    </location>
</feature>
<dbReference type="PANTHER" id="PTHR15239:SF6">
    <property type="entry name" value="RIBOSOME QUALITY CONTROL COMPLEX SUBUNIT NEMF"/>
    <property type="match status" value="1"/>
</dbReference>
<dbReference type="Pfam" id="PF05833">
    <property type="entry name" value="NFACT_N"/>
    <property type="match status" value="1"/>
</dbReference>
<comment type="caution">
    <text evidence="7">The sequence shown here is derived from an EMBL/GenBank/DDBJ whole genome shotgun (WGS) entry which is preliminary data.</text>
</comment>
<gene>
    <name evidence="5" type="primary">rqcH</name>
    <name evidence="7" type="ORF">IAD28_06525</name>
</gene>
<evidence type="ECO:0000256" key="4">
    <source>
        <dbReference type="ARBA" id="ARBA00022917"/>
    </source>
</evidence>
<dbReference type="Proteomes" id="UP000823960">
    <property type="component" value="Unassembled WGS sequence"/>
</dbReference>
<comment type="function">
    <text evidence="5">Key component of the ribosome quality control system (RQC), a ribosome-associated complex that mediates the extraction of incompletely synthesized nascent chains from stalled ribosomes and their subsequent degradation. RqcH recruits Ala-charged tRNA, and with RqcP directs the elongation of stalled nascent chains on 50S ribosomal subunits, leading to non-templated C-terminal alanine extensions (Ala tail). The Ala tail promotes nascent chain degradation. May add between 1 and at least 8 Ala residues. Binds to stalled 50S ribosomal subunits.</text>
</comment>
<organism evidence="7 8">
    <name type="scientific">Candidatus Faeciplasma avium</name>
    <dbReference type="NCBI Taxonomy" id="2840798"/>
    <lineage>
        <taxon>Bacteria</taxon>
        <taxon>Bacillati</taxon>
        <taxon>Bacillota</taxon>
        <taxon>Clostridia</taxon>
        <taxon>Eubacteriales</taxon>
        <taxon>Oscillospiraceae</taxon>
        <taxon>Oscillospiraceae incertae sedis</taxon>
        <taxon>Candidatus Faeciplasma</taxon>
    </lineage>
</organism>